<dbReference type="OrthoDB" id="5583277at2759"/>
<evidence type="ECO:0000313" key="5">
    <source>
        <dbReference type="EMBL" id="CAD6442267.1"/>
    </source>
</evidence>
<dbReference type="PANTHER" id="PTHR36853">
    <property type="entry name" value="EXPRESSED PROTEIN"/>
    <property type="match status" value="1"/>
</dbReference>
<dbReference type="EMBL" id="CAJHIA010000007">
    <property type="protein sequence ID" value="CAD6442267.1"/>
    <property type="molecule type" value="Genomic_DNA"/>
</dbReference>
<dbReference type="PROSITE" id="PS51257">
    <property type="entry name" value="PROKAR_LIPOPROTEIN"/>
    <property type="match status" value="1"/>
</dbReference>
<dbReference type="Proteomes" id="UP000624404">
    <property type="component" value="Unassembled WGS sequence"/>
</dbReference>
<keyword evidence="2" id="KW-0732">Signal</keyword>
<name>A0A8H2VPW4_9HELO</name>
<keyword evidence="6" id="KW-1185">Reference proteome</keyword>
<dbReference type="InterPro" id="IPR024382">
    <property type="entry name" value="Vps3844_C"/>
</dbReference>
<dbReference type="PANTHER" id="PTHR36853:SF1">
    <property type="entry name" value="DUF3844 DOMAIN-CONTAINING PROTEIN"/>
    <property type="match status" value="1"/>
</dbReference>
<feature type="signal peptide" evidence="2">
    <location>
        <begin position="1"/>
        <end position="18"/>
    </location>
</feature>
<sequence>MKLSSSFLLPLLASTACAASDSARAYIFESHQWPNNLASPPALSPNEARLVLAQRLGVSQFHDVGSVDTNVINHINKFGGQGQLKSLFKDAPKDRAAELVMIIEGVSEETAAPLLNAWSSIKPAFTISNPPSVRTTQKLADDLELQVGGAKKCTLDDAINPFADKCWNGKSKIMHIDLNRQSKNKDFINTSFERLTKFASKAEMNVLVILMPDSRRGSGSYGSYVRPSQKKLSSRQQFEEPMSEFVGHQVQEAPSSNSSYKNNTFIKTTLPVCHASLDSCISSTNNCSSMGACYKKFTSQSGDCFACRCGADSGRGGSACQKRDISGPFWLIFISSLVLVGLVSWGIGMLYSIGDEKLPGVIGAGVSSNKAR</sequence>
<proteinExistence type="predicted"/>
<gene>
    <name evidence="5" type="ORF">SCLTRI_LOCUS2059</name>
</gene>
<feature type="transmembrane region" description="Helical" evidence="1">
    <location>
        <begin position="329"/>
        <end position="351"/>
    </location>
</feature>
<keyword evidence="1" id="KW-0812">Transmembrane</keyword>
<dbReference type="InterPro" id="IPR049205">
    <property type="entry name" value="Vps3844_N"/>
</dbReference>
<evidence type="ECO:0000313" key="6">
    <source>
        <dbReference type="Proteomes" id="UP000624404"/>
    </source>
</evidence>
<organism evidence="5 6">
    <name type="scientific">Sclerotinia trifoliorum</name>
    <dbReference type="NCBI Taxonomy" id="28548"/>
    <lineage>
        <taxon>Eukaryota</taxon>
        <taxon>Fungi</taxon>
        <taxon>Dikarya</taxon>
        <taxon>Ascomycota</taxon>
        <taxon>Pezizomycotina</taxon>
        <taxon>Leotiomycetes</taxon>
        <taxon>Helotiales</taxon>
        <taxon>Sclerotiniaceae</taxon>
        <taxon>Sclerotinia</taxon>
    </lineage>
</organism>
<dbReference type="InterPro" id="IPR053065">
    <property type="entry name" value="Archenteron_Induction-Rel"/>
</dbReference>
<dbReference type="AlphaFoldDB" id="A0A8H2VPW4"/>
<feature type="domain" description="Vacuolar sorting protein Vps3844 C-terminal" evidence="3">
    <location>
        <begin position="273"/>
        <end position="364"/>
    </location>
</feature>
<feature type="chain" id="PRO_5034217033" evidence="2">
    <location>
        <begin position="19"/>
        <end position="372"/>
    </location>
</feature>
<keyword evidence="1" id="KW-1133">Transmembrane helix</keyword>
<dbReference type="GO" id="GO:0005783">
    <property type="term" value="C:endoplasmic reticulum"/>
    <property type="evidence" value="ECO:0007669"/>
    <property type="project" value="TreeGrafter"/>
</dbReference>
<evidence type="ECO:0000259" key="3">
    <source>
        <dbReference type="Pfam" id="PF12955"/>
    </source>
</evidence>
<keyword evidence="1" id="KW-0472">Membrane</keyword>
<protein>
    <submittedName>
        <fullName evidence="5">Ed61f819-a313-4ac4-bd08-58526f69e70e</fullName>
    </submittedName>
</protein>
<evidence type="ECO:0000256" key="2">
    <source>
        <dbReference type="SAM" id="SignalP"/>
    </source>
</evidence>
<comment type="caution">
    <text evidence="5">The sequence shown here is derived from an EMBL/GenBank/DDBJ whole genome shotgun (WGS) entry which is preliminary data.</text>
</comment>
<reference evidence="5" key="1">
    <citation type="submission" date="2020-10" db="EMBL/GenBank/DDBJ databases">
        <authorList>
            <person name="Kusch S."/>
        </authorList>
    </citation>
    <scope>NUCLEOTIDE SEQUENCE</scope>
    <source>
        <strain evidence="5">SwB9</strain>
    </source>
</reference>
<dbReference type="Pfam" id="PF21656">
    <property type="entry name" value="DUF6859"/>
    <property type="match status" value="1"/>
</dbReference>
<evidence type="ECO:0000259" key="4">
    <source>
        <dbReference type="Pfam" id="PF21656"/>
    </source>
</evidence>
<feature type="domain" description="Vacuolar sorting protein Vps3844 N-terminal" evidence="4">
    <location>
        <begin position="41"/>
        <end position="146"/>
    </location>
</feature>
<dbReference type="Pfam" id="PF12955">
    <property type="entry name" value="Vps3844_C"/>
    <property type="match status" value="1"/>
</dbReference>
<evidence type="ECO:0000256" key="1">
    <source>
        <dbReference type="SAM" id="Phobius"/>
    </source>
</evidence>
<accession>A0A8H2VPW4</accession>